<evidence type="ECO:0000313" key="1">
    <source>
        <dbReference type="EMBL" id="PNR34581.1"/>
    </source>
</evidence>
<evidence type="ECO:0000313" key="3">
    <source>
        <dbReference type="Proteomes" id="UP000006727"/>
    </source>
</evidence>
<protein>
    <submittedName>
        <fullName evidence="1 2">Uncharacterized protein</fullName>
    </submittedName>
</protein>
<accession>A0A2K1IZ90</accession>
<reference evidence="2" key="3">
    <citation type="submission" date="2020-12" db="UniProtKB">
        <authorList>
            <consortium name="EnsemblPlants"/>
        </authorList>
    </citation>
    <scope>IDENTIFICATION</scope>
</reference>
<dbReference type="Gramene" id="Pp3c19_20930V3.1">
    <property type="protein sequence ID" value="PAC:32938560.CDS.1"/>
    <property type="gene ID" value="Pp3c19_20930"/>
</dbReference>
<dbReference type="InParanoid" id="A0A2K1IZ90"/>
<dbReference type="EnsemblPlants" id="Pp3c19_20930V3.1">
    <property type="protein sequence ID" value="PAC:32938560.CDS.1"/>
    <property type="gene ID" value="Pp3c19_20930"/>
</dbReference>
<keyword evidence="3" id="KW-1185">Reference proteome</keyword>
<gene>
    <name evidence="1" type="ORF">PHYPA_024398</name>
</gene>
<reference evidence="1 3" key="2">
    <citation type="journal article" date="2018" name="Plant J.">
        <title>The Physcomitrella patens chromosome-scale assembly reveals moss genome structure and evolution.</title>
        <authorList>
            <person name="Lang D."/>
            <person name="Ullrich K.K."/>
            <person name="Murat F."/>
            <person name="Fuchs J."/>
            <person name="Jenkins J."/>
            <person name="Haas F.B."/>
            <person name="Piednoel M."/>
            <person name="Gundlach H."/>
            <person name="Van Bel M."/>
            <person name="Meyberg R."/>
            <person name="Vives C."/>
            <person name="Morata J."/>
            <person name="Symeonidi A."/>
            <person name="Hiss M."/>
            <person name="Muchero W."/>
            <person name="Kamisugi Y."/>
            <person name="Saleh O."/>
            <person name="Blanc G."/>
            <person name="Decker E.L."/>
            <person name="van Gessel N."/>
            <person name="Grimwood J."/>
            <person name="Hayes R.D."/>
            <person name="Graham S.W."/>
            <person name="Gunter L.E."/>
            <person name="McDaniel S.F."/>
            <person name="Hoernstein S.N.W."/>
            <person name="Larsson A."/>
            <person name="Li F.W."/>
            <person name="Perroud P.F."/>
            <person name="Phillips J."/>
            <person name="Ranjan P."/>
            <person name="Rokshar D.S."/>
            <person name="Rothfels C.J."/>
            <person name="Schneider L."/>
            <person name="Shu S."/>
            <person name="Stevenson D.W."/>
            <person name="Thummler F."/>
            <person name="Tillich M."/>
            <person name="Villarreal Aguilar J.C."/>
            <person name="Widiez T."/>
            <person name="Wong G.K."/>
            <person name="Wymore A."/>
            <person name="Zhang Y."/>
            <person name="Zimmer A.D."/>
            <person name="Quatrano R.S."/>
            <person name="Mayer K.F.X."/>
            <person name="Goodstein D."/>
            <person name="Casacuberta J.M."/>
            <person name="Vandepoele K."/>
            <person name="Reski R."/>
            <person name="Cuming A.C."/>
            <person name="Tuskan G.A."/>
            <person name="Maumus F."/>
            <person name="Salse J."/>
            <person name="Schmutz J."/>
            <person name="Rensing S.A."/>
        </authorList>
    </citation>
    <scope>NUCLEOTIDE SEQUENCE [LARGE SCALE GENOMIC DNA]</scope>
    <source>
        <strain evidence="2 3">cv. Gransden 2004</strain>
    </source>
</reference>
<dbReference type="EMBL" id="ABEU02000019">
    <property type="protein sequence ID" value="PNR34581.1"/>
    <property type="molecule type" value="Genomic_DNA"/>
</dbReference>
<name>A0A2K1IZ90_PHYPA</name>
<dbReference type="Proteomes" id="UP000006727">
    <property type="component" value="Chromosome 19"/>
</dbReference>
<reference evidence="1 3" key="1">
    <citation type="journal article" date="2008" name="Science">
        <title>The Physcomitrella genome reveals evolutionary insights into the conquest of land by plants.</title>
        <authorList>
            <person name="Rensing S."/>
            <person name="Lang D."/>
            <person name="Zimmer A."/>
            <person name="Terry A."/>
            <person name="Salamov A."/>
            <person name="Shapiro H."/>
            <person name="Nishiyama T."/>
            <person name="Perroud P.-F."/>
            <person name="Lindquist E."/>
            <person name="Kamisugi Y."/>
            <person name="Tanahashi T."/>
            <person name="Sakakibara K."/>
            <person name="Fujita T."/>
            <person name="Oishi K."/>
            <person name="Shin-I T."/>
            <person name="Kuroki Y."/>
            <person name="Toyoda A."/>
            <person name="Suzuki Y."/>
            <person name="Hashimoto A."/>
            <person name="Yamaguchi K."/>
            <person name="Sugano A."/>
            <person name="Kohara Y."/>
            <person name="Fujiyama A."/>
            <person name="Anterola A."/>
            <person name="Aoki S."/>
            <person name="Ashton N."/>
            <person name="Barbazuk W.B."/>
            <person name="Barker E."/>
            <person name="Bennetzen J."/>
            <person name="Bezanilla M."/>
            <person name="Blankenship R."/>
            <person name="Cho S.H."/>
            <person name="Dutcher S."/>
            <person name="Estelle M."/>
            <person name="Fawcett J.A."/>
            <person name="Gundlach H."/>
            <person name="Hanada K."/>
            <person name="Heyl A."/>
            <person name="Hicks K.A."/>
            <person name="Hugh J."/>
            <person name="Lohr M."/>
            <person name="Mayer K."/>
            <person name="Melkozernov A."/>
            <person name="Murata T."/>
            <person name="Nelson D."/>
            <person name="Pils B."/>
            <person name="Prigge M."/>
            <person name="Reiss B."/>
            <person name="Renner T."/>
            <person name="Rombauts S."/>
            <person name="Rushton P."/>
            <person name="Sanderfoot A."/>
            <person name="Schween G."/>
            <person name="Shiu S.-H."/>
            <person name="Stueber K."/>
            <person name="Theodoulou F.L."/>
            <person name="Tu H."/>
            <person name="Van de Peer Y."/>
            <person name="Verrier P.J."/>
            <person name="Waters E."/>
            <person name="Wood A."/>
            <person name="Yang L."/>
            <person name="Cove D."/>
            <person name="Cuming A."/>
            <person name="Hasebe M."/>
            <person name="Lucas S."/>
            <person name="Mishler D.B."/>
            <person name="Reski R."/>
            <person name="Grigoriev I."/>
            <person name="Quatrano R.S."/>
            <person name="Boore J.L."/>
        </authorList>
    </citation>
    <scope>NUCLEOTIDE SEQUENCE [LARGE SCALE GENOMIC DNA]</scope>
    <source>
        <strain evidence="2 3">cv. Gransden 2004</strain>
    </source>
</reference>
<organism evidence="1">
    <name type="scientific">Physcomitrium patens</name>
    <name type="common">Spreading-leaved earth moss</name>
    <name type="synonym">Physcomitrella patens</name>
    <dbReference type="NCBI Taxonomy" id="3218"/>
    <lineage>
        <taxon>Eukaryota</taxon>
        <taxon>Viridiplantae</taxon>
        <taxon>Streptophyta</taxon>
        <taxon>Embryophyta</taxon>
        <taxon>Bryophyta</taxon>
        <taxon>Bryophytina</taxon>
        <taxon>Bryopsida</taxon>
        <taxon>Funariidae</taxon>
        <taxon>Funariales</taxon>
        <taxon>Funariaceae</taxon>
        <taxon>Physcomitrium</taxon>
    </lineage>
</organism>
<sequence length="66" mass="7859">MSNSNFWWNRHSAGMNESCQYTQYRTHVHQKWAMFYTSSTVVFTGMQLKKGICFFFLMNALLHVTN</sequence>
<dbReference type="AlphaFoldDB" id="A0A2K1IZ90"/>
<evidence type="ECO:0000313" key="2">
    <source>
        <dbReference type="EnsemblPlants" id="PAC:32938560.CDS.1"/>
    </source>
</evidence>
<proteinExistence type="predicted"/>